<gene>
    <name evidence="4" type="ORF">GALMADRAFT_142358</name>
</gene>
<keyword evidence="5" id="KW-1185">Reference proteome</keyword>
<evidence type="ECO:0000256" key="1">
    <source>
        <dbReference type="ARBA" id="ARBA00006328"/>
    </source>
</evidence>
<feature type="domain" description="NmrA-like" evidence="3">
    <location>
        <begin position="6"/>
        <end position="321"/>
    </location>
</feature>
<evidence type="ECO:0000313" key="4">
    <source>
        <dbReference type="EMBL" id="KDR73220.1"/>
    </source>
</evidence>
<dbReference type="Proteomes" id="UP000027222">
    <property type="component" value="Unassembled WGS sequence"/>
</dbReference>
<reference evidence="5" key="1">
    <citation type="journal article" date="2014" name="Proc. Natl. Acad. Sci. U.S.A.">
        <title>Extensive sampling of basidiomycete genomes demonstrates inadequacy of the white-rot/brown-rot paradigm for wood decay fungi.</title>
        <authorList>
            <person name="Riley R."/>
            <person name="Salamov A.A."/>
            <person name="Brown D.W."/>
            <person name="Nagy L.G."/>
            <person name="Floudas D."/>
            <person name="Held B.W."/>
            <person name="Levasseur A."/>
            <person name="Lombard V."/>
            <person name="Morin E."/>
            <person name="Otillar R."/>
            <person name="Lindquist E.A."/>
            <person name="Sun H."/>
            <person name="LaButti K.M."/>
            <person name="Schmutz J."/>
            <person name="Jabbour D."/>
            <person name="Luo H."/>
            <person name="Baker S.E."/>
            <person name="Pisabarro A.G."/>
            <person name="Walton J.D."/>
            <person name="Blanchette R.A."/>
            <person name="Henrissat B."/>
            <person name="Martin F."/>
            <person name="Cullen D."/>
            <person name="Hibbett D.S."/>
            <person name="Grigoriev I.V."/>
        </authorList>
    </citation>
    <scope>NUCLEOTIDE SEQUENCE [LARGE SCALE GENOMIC DNA]</scope>
    <source>
        <strain evidence="5">CBS 339.88</strain>
    </source>
</reference>
<dbReference type="HOGENOM" id="CLU_007383_8_1_1"/>
<dbReference type="OrthoDB" id="419598at2759"/>
<dbReference type="Pfam" id="PF05368">
    <property type="entry name" value="NmrA"/>
    <property type="match status" value="1"/>
</dbReference>
<dbReference type="SUPFAM" id="SSF51735">
    <property type="entry name" value="NAD(P)-binding Rossmann-fold domains"/>
    <property type="match status" value="1"/>
</dbReference>
<keyword evidence="2" id="KW-0521">NADP</keyword>
<dbReference type="PANTHER" id="PTHR42748">
    <property type="entry name" value="NITROGEN METABOLITE REPRESSION PROTEIN NMRA FAMILY MEMBER"/>
    <property type="match status" value="1"/>
</dbReference>
<accession>A0A067SQI5</accession>
<organism evidence="4 5">
    <name type="scientific">Galerina marginata (strain CBS 339.88)</name>
    <dbReference type="NCBI Taxonomy" id="685588"/>
    <lineage>
        <taxon>Eukaryota</taxon>
        <taxon>Fungi</taxon>
        <taxon>Dikarya</taxon>
        <taxon>Basidiomycota</taxon>
        <taxon>Agaricomycotina</taxon>
        <taxon>Agaricomycetes</taxon>
        <taxon>Agaricomycetidae</taxon>
        <taxon>Agaricales</taxon>
        <taxon>Agaricineae</taxon>
        <taxon>Strophariaceae</taxon>
        <taxon>Galerina</taxon>
    </lineage>
</organism>
<dbReference type="Gene3D" id="3.40.50.720">
    <property type="entry name" value="NAD(P)-binding Rossmann-like Domain"/>
    <property type="match status" value="1"/>
</dbReference>
<evidence type="ECO:0000259" key="3">
    <source>
        <dbReference type="Pfam" id="PF05368"/>
    </source>
</evidence>
<dbReference type="Gene3D" id="3.90.25.10">
    <property type="entry name" value="UDP-galactose 4-epimerase, domain 1"/>
    <property type="match status" value="1"/>
</dbReference>
<protein>
    <recommendedName>
        <fullName evidence="3">NmrA-like domain-containing protein</fullName>
    </recommendedName>
</protein>
<evidence type="ECO:0000256" key="2">
    <source>
        <dbReference type="ARBA" id="ARBA00022857"/>
    </source>
</evidence>
<comment type="similarity">
    <text evidence="1">Belongs to the NmrA-type oxidoreductase family.</text>
</comment>
<proteinExistence type="inferred from homology"/>
<dbReference type="InterPro" id="IPR008030">
    <property type="entry name" value="NmrA-like"/>
</dbReference>
<dbReference type="InterPro" id="IPR051164">
    <property type="entry name" value="NmrA-like_oxidored"/>
</dbReference>
<dbReference type="InterPro" id="IPR036291">
    <property type="entry name" value="NAD(P)-bd_dom_sf"/>
</dbReference>
<sequence>MSDQSSKIIVVVGATGQQGGGVLFALLAQTSFQVIGLTRTPDSEAALALTKKHGSRLKMMAAEVFDADSLKRAFKGAYGVFAVTQWQLPIQIEKDNRYDLIGGFNLVDAALACGIQHFVYSGMPNMTKFSGGRYTKVFHFDYKAQVEEYALAKLGSMVPTFLHPSLFYANLNWKQYCKRAADGVVEFRAPLSPNKKACWVDPYFDVGAFASAVFVLGPAQTAGKTYPIQSPPCSQNDLAATYTLITGEPARAAPTSISAWGDTVSEMVGEGFRDDIEQMMLWMEEAQWASKADCGTMDHVEYEERKKELGGLTGSTFEEYLKRTDWRKSYD</sequence>
<dbReference type="STRING" id="685588.A0A067SQI5"/>
<dbReference type="AlphaFoldDB" id="A0A067SQI5"/>
<dbReference type="EMBL" id="KL142386">
    <property type="protein sequence ID" value="KDR73220.1"/>
    <property type="molecule type" value="Genomic_DNA"/>
</dbReference>
<evidence type="ECO:0000313" key="5">
    <source>
        <dbReference type="Proteomes" id="UP000027222"/>
    </source>
</evidence>
<name>A0A067SQI5_GALM3</name>
<dbReference type="PANTHER" id="PTHR42748:SF7">
    <property type="entry name" value="NMRA LIKE REDOX SENSOR 1-RELATED"/>
    <property type="match status" value="1"/>
</dbReference>